<evidence type="ECO:0000256" key="1">
    <source>
        <dbReference type="SAM" id="Coils"/>
    </source>
</evidence>
<dbReference type="RefSeq" id="WP_086274741.1">
    <property type="nucleotide sequence ID" value="NZ_NGKU01000001.1"/>
</dbReference>
<gene>
    <name evidence="2" type="ORF">A5886_001836</name>
</gene>
<accession>A0A242A6T6</accession>
<dbReference type="STRING" id="1834191.A5886_001836"/>
<evidence type="ECO:0000313" key="2">
    <source>
        <dbReference type="EMBL" id="OTN76757.1"/>
    </source>
</evidence>
<feature type="coiled-coil region" evidence="1">
    <location>
        <begin position="1"/>
        <end position="38"/>
    </location>
</feature>
<reference evidence="2 3" key="1">
    <citation type="submission" date="2017-05" db="EMBL/GenBank/DDBJ databases">
        <title>The Genome Sequence of Enterococcus sp. 8G7_MSG3316.</title>
        <authorList>
            <consortium name="The Broad Institute Genomics Platform"/>
            <consortium name="The Broad Institute Genomic Center for Infectious Diseases"/>
            <person name="Earl A."/>
            <person name="Manson A."/>
            <person name="Schwartman J."/>
            <person name="Gilmore M."/>
            <person name="Abouelleil A."/>
            <person name="Cao P."/>
            <person name="Chapman S."/>
            <person name="Cusick C."/>
            <person name="Shea T."/>
            <person name="Young S."/>
            <person name="Neafsey D."/>
            <person name="Nusbaum C."/>
            <person name="Birren B."/>
        </authorList>
    </citation>
    <scope>NUCLEOTIDE SEQUENCE [LARGE SCALE GENOMIC DNA]</scope>
    <source>
        <strain evidence="2 3">8G7_MSG3316</strain>
    </source>
</reference>
<name>A0A242A6T6_9ENTE</name>
<comment type="caution">
    <text evidence="2">The sequence shown here is derived from an EMBL/GenBank/DDBJ whole genome shotgun (WGS) entry which is preliminary data.</text>
</comment>
<protein>
    <submittedName>
        <fullName evidence="2">Uncharacterized protein</fullName>
    </submittedName>
</protein>
<dbReference type="Proteomes" id="UP000195043">
    <property type="component" value="Unassembled WGS sequence"/>
</dbReference>
<dbReference type="OrthoDB" id="9968160at2"/>
<organism evidence="2 3">
    <name type="scientific">Candidatus Enterococcus testudinis</name>
    <dbReference type="NCBI Taxonomy" id="1834191"/>
    <lineage>
        <taxon>Bacteria</taxon>
        <taxon>Bacillati</taxon>
        <taxon>Bacillota</taxon>
        <taxon>Bacilli</taxon>
        <taxon>Lactobacillales</taxon>
        <taxon>Enterococcaceae</taxon>
        <taxon>Enterococcus</taxon>
    </lineage>
</organism>
<proteinExistence type="predicted"/>
<keyword evidence="1" id="KW-0175">Coiled coil</keyword>
<sequence>MDSIENVNQELKKRLDKATKMQNQYKGLEEIEKKLQGRSARFNIRALSFDGYGYHEGPGGRLLEDLGIEDLDDVIKTLFLAAVLKRKQVIERCFSKDETELGIK</sequence>
<dbReference type="EMBL" id="NGKU01000001">
    <property type="protein sequence ID" value="OTN76757.1"/>
    <property type="molecule type" value="Genomic_DNA"/>
</dbReference>
<evidence type="ECO:0000313" key="3">
    <source>
        <dbReference type="Proteomes" id="UP000195043"/>
    </source>
</evidence>
<keyword evidence="3" id="KW-1185">Reference proteome</keyword>
<dbReference type="AlphaFoldDB" id="A0A242A6T6"/>